<dbReference type="PANTHER" id="PTHR30534:SF0">
    <property type="entry name" value="FLAGELLAR MOTOR SWITCH PROTEIN FLIG"/>
    <property type="match status" value="1"/>
</dbReference>
<organism evidence="3 4">
    <name type="scientific">Turneriella parva (strain ATCC BAA-1111 / DSM 21527 / NCTC 11395 / H)</name>
    <name type="common">Leptospira parva</name>
    <dbReference type="NCBI Taxonomy" id="869212"/>
    <lineage>
        <taxon>Bacteria</taxon>
        <taxon>Pseudomonadati</taxon>
        <taxon>Spirochaetota</taxon>
        <taxon>Spirochaetia</taxon>
        <taxon>Leptospirales</taxon>
        <taxon>Leptospiraceae</taxon>
        <taxon>Turneriella</taxon>
    </lineage>
</organism>
<evidence type="ECO:0000313" key="4">
    <source>
        <dbReference type="Proteomes" id="UP000006048"/>
    </source>
</evidence>
<dbReference type="PRINTS" id="PR00954">
    <property type="entry name" value="FLGMOTORFLIG"/>
</dbReference>
<feature type="domain" description="Flagellar motor switch protein FliG middle" evidence="2">
    <location>
        <begin position="124"/>
        <end position="196"/>
    </location>
</feature>
<evidence type="ECO:0000259" key="2">
    <source>
        <dbReference type="Pfam" id="PF14841"/>
    </source>
</evidence>
<dbReference type="Pfam" id="PF14841">
    <property type="entry name" value="FliG_M"/>
    <property type="match status" value="1"/>
</dbReference>
<feature type="domain" description="Flagellar motor switch protein FliG C-terminal" evidence="1">
    <location>
        <begin position="227"/>
        <end position="332"/>
    </location>
</feature>
<keyword evidence="3" id="KW-0969">Cilium</keyword>
<dbReference type="STRING" id="869212.Turpa_1933"/>
<keyword evidence="3" id="KW-0966">Cell projection</keyword>
<dbReference type="InterPro" id="IPR011002">
    <property type="entry name" value="FliG_a-hlx"/>
</dbReference>
<dbReference type="Pfam" id="PF01706">
    <property type="entry name" value="FliG_C"/>
    <property type="match status" value="1"/>
</dbReference>
<name>I4B5M3_TURPD</name>
<sequence length="339" mass="38042">MKFFLSSLANLFKGDKMRHNSAPPLVQGRGLSREDFMRIYESMPDSARAQLFAGLDFKQKTRLLELLTPGFKKEEAAVTAAEPEWQAEDFLPEQDERKIARLRHVREVKQVRELYASLAEYPARSLADVLEPESASVAAVVLLQLAHKQASKVLSLMPDLRRGEVVRAMATERQISSEALVALGKKIGERLQSLPQAEEPRLDGVKHVNEILKLLGVEDADRITREVSTADAALGKTLEKSRYTFEDLTQLSAKDFRHLFSSMPDEKLWARALKAIDQGQRKAMLSKLPVKRAGLIAEAMADIKTTRLDSIDKARREILGRALQLAARHEIRFAGNGLH</sequence>
<dbReference type="HOGENOM" id="CLU_818723_0_0_12"/>
<dbReference type="GO" id="GO:0071973">
    <property type="term" value="P:bacterial-type flagellum-dependent cell motility"/>
    <property type="evidence" value="ECO:0007669"/>
    <property type="project" value="InterPro"/>
</dbReference>
<keyword evidence="3" id="KW-0282">Flagellum</keyword>
<dbReference type="InterPro" id="IPR000090">
    <property type="entry name" value="Flg_Motor_Flig"/>
</dbReference>
<accession>I4B5M3</accession>
<dbReference type="OrthoDB" id="358614at2"/>
<protein>
    <submittedName>
        <fullName evidence="3">Flagellar motor switch protein FliG</fullName>
    </submittedName>
</protein>
<dbReference type="GO" id="GO:0003774">
    <property type="term" value="F:cytoskeletal motor activity"/>
    <property type="evidence" value="ECO:0007669"/>
    <property type="project" value="InterPro"/>
</dbReference>
<keyword evidence="4" id="KW-1185">Reference proteome</keyword>
<dbReference type="PANTHER" id="PTHR30534">
    <property type="entry name" value="FLAGELLAR MOTOR SWITCH PROTEIN FLIG"/>
    <property type="match status" value="1"/>
</dbReference>
<dbReference type="KEGG" id="tpx:Turpa_1933"/>
<dbReference type="EMBL" id="CP002959">
    <property type="protein sequence ID" value="AFM12580.1"/>
    <property type="molecule type" value="Genomic_DNA"/>
</dbReference>
<evidence type="ECO:0000259" key="1">
    <source>
        <dbReference type="Pfam" id="PF01706"/>
    </source>
</evidence>
<dbReference type="InterPro" id="IPR023087">
    <property type="entry name" value="Flg_Motor_Flig_C"/>
</dbReference>
<dbReference type="GO" id="GO:0006935">
    <property type="term" value="P:chemotaxis"/>
    <property type="evidence" value="ECO:0007669"/>
    <property type="project" value="InterPro"/>
</dbReference>
<dbReference type="SUPFAM" id="SSF48029">
    <property type="entry name" value="FliG"/>
    <property type="match status" value="1"/>
</dbReference>
<reference evidence="3 4" key="1">
    <citation type="submission" date="2012-06" db="EMBL/GenBank/DDBJ databases">
        <title>The complete chromosome of genome of Turneriella parva DSM 21527.</title>
        <authorList>
            <consortium name="US DOE Joint Genome Institute (JGI-PGF)"/>
            <person name="Lucas S."/>
            <person name="Han J."/>
            <person name="Lapidus A."/>
            <person name="Bruce D."/>
            <person name="Goodwin L."/>
            <person name="Pitluck S."/>
            <person name="Peters L."/>
            <person name="Kyrpides N."/>
            <person name="Mavromatis K."/>
            <person name="Ivanova N."/>
            <person name="Mikhailova N."/>
            <person name="Chertkov O."/>
            <person name="Detter J.C."/>
            <person name="Tapia R."/>
            <person name="Han C."/>
            <person name="Land M."/>
            <person name="Hauser L."/>
            <person name="Markowitz V."/>
            <person name="Cheng J.-F."/>
            <person name="Hugenholtz P."/>
            <person name="Woyke T."/>
            <person name="Wu D."/>
            <person name="Gronow S."/>
            <person name="Wellnitz S."/>
            <person name="Brambilla E."/>
            <person name="Klenk H.-P."/>
            <person name="Eisen J.A."/>
        </authorList>
    </citation>
    <scope>NUCLEOTIDE SEQUENCE [LARGE SCALE GENOMIC DNA]</scope>
    <source>
        <strain evidence="4">ATCC BAA-1111 / DSM 21527 / NCTC 11395 / H</strain>
    </source>
</reference>
<dbReference type="RefSeq" id="WP_014803087.1">
    <property type="nucleotide sequence ID" value="NC_018020.1"/>
</dbReference>
<gene>
    <name evidence="3" type="ordered locus">Turpa_1933</name>
</gene>
<proteinExistence type="predicted"/>
<dbReference type="InterPro" id="IPR032779">
    <property type="entry name" value="FliG_M"/>
</dbReference>
<dbReference type="GO" id="GO:0009288">
    <property type="term" value="C:bacterial-type flagellum"/>
    <property type="evidence" value="ECO:0007669"/>
    <property type="project" value="InterPro"/>
</dbReference>
<dbReference type="Gene3D" id="1.10.220.30">
    <property type="match status" value="2"/>
</dbReference>
<evidence type="ECO:0000313" key="3">
    <source>
        <dbReference type="EMBL" id="AFM12580.1"/>
    </source>
</evidence>
<dbReference type="Proteomes" id="UP000006048">
    <property type="component" value="Chromosome"/>
</dbReference>
<dbReference type="AlphaFoldDB" id="I4B5M3"/>